<keyword evidence="6 8" id="KW-0408">Iron</keyword>
<sequence>MVDWIQQSSTERLLITLLAAYFVYSIIQALYNIAFHPLATFPGPRLRAAFYFPNAYEVLTGEVPASWHGLHEQYGEVVRINPNTLSYINPDAWRDIYGHGNKMPLLKDLSFYHQDGVIGRPDIISANDADHAKIRRPLNYAFSEQALRIQEGIIYSYIRLMITKFHKHAVSKTPVDIMRWLNFATFDITGDLTFDESFGSLNNENFNVWTATLFKMVRAASALRILREYPIVGVPAMALLRFVPALIKARHAHVCFTREKVERRLKSETGRKDFLSYVLQNDDGTRVTVDDIERTCSTLIVAGSETSATLLSGAIYYLLKNPQWMIKLREEIDTAFQTDDQISFAAVSQLSILNAIINETFRMYPPVPTSLPRIVPPEGAIVCNNPLPPGTQLGIAQYAMYRSSTHFKNADTFAPERFLGAEVYANDKREVINPFSVGPRNCIGQSLAWAEIRTILVRLVWHFDMQLEDESVEWEKQKVFILWQKAPLMVKSVARTH</sequence>
<accession>A0A6A7BB99</accession>
<evidence type="ECO:0000256" key="6">
    <source>
        <dbReference type="ARBA" id="ARBA00023004"/>
    </source>
</evidence>
<evidence type="ECO:0000313" key="11">
    <source>
        <dbReference type="EMBL" id="KAF2852017.1"/>
    </source>
</evidence>
<evidence type="ECO:0000256" key="1">
    <source>
        <dbReference type="ARBA" id="ARBA00001971"/>
    </source>
</evidence>
<comment type="similarity">
    <text evidence="2 9">Belongs to the cytochrome P450 family.</text>
</comment>
<gene>
    <name evidence="11" type="ORF">T440DRAFT_49620</name>
</gene>
<dbReference type="InterPro" id="IPR017972">
    <property type="entry name" value="Cyt_P450_CS"/>
</dbReference>
<keyword evidence="5 9" id="KW-0560">Oxidoreductase</keyword>
<dbReference type="PANTHER" id="PTHR24305:SF230">
    <property type="entry name" value="P450, PUTATIVE (EUROFUNG)-RELATED"/>
    <property type="match status" value="1"/>
</dbReference>
<organism evidence="11 12">
    <name type="scientific">Plenodomus tracheiphilus IPT5</name>
    <dbReference type="NCBI Taxonomy" id="1408161"/>
    <lineage>
        <taxon>Eukaryota</taxon>
        <taxon>Fungi</taxon>
        <taxon>Dikarya</taxon>
        <taxon>Ascomycota</taxon>
        <taxon>Pezizomycotina</taxon>
        <taxon>Dothideomycetes</taxon>
        <taxon>Pleosporomycetidae</taxon>
        <taxon>Pleosporales</taxon>
        <taxon>Pleosporineae</taxon>
        <taxon>Leptosphaeriaceae</taxon>
        <taxon>Plenodomus</taxon>
    </lineage>
</organism>
<dbReference type="EMBL" id="MU006300">
    <property type="protein sequence ID" value="KAF2852017.1"/>
    <property type="molecule type" value="Genomic_DNA"/>
</dbReference>
<keyword evidence="4 8" id="KW-0479">Metal-binding</keyword>
<evidence type="ECO:0000256" key="8">
    <source>
        <dbReference type="PIRSR" id="PIRSR602401-1"/>
    </source>
</evidence>
<feature type="binding site" description="axial binding residue" evidence="8">
    <location>
        <position position="442"/>
    </location>
    <ligand>
        <name>heme</name>
        <dbReference type="ChEBI" id="CHEBI:30413"/>
    </ligand>
    <ligandPart>
        <name>Fe</name>
        <dbReference type="ChEBI" id="CHEBI:18248"/>
    </ligandPart>
</feature>
<evidence type="ECO:0000256" key="7">
    <source>
        <dbReference type="ARBA" id="ARBA00023033"/>
    </source>
</evidence>
<keyword evidence="10" id="KW-0812">Transmembrane</keyword>
<dbReference type="PANTHER" id="PTHR24305">
    <property type="entry name" value="CYTOCHROME P450"/>
    <property type="match status" value="1"/>
</dbReference>
<evidence type="ECO:0000256" key="5">
    <source>
        <dbReference type="ARBA" id="ARBA00023002"/>
    </source>
</evidence>
<dbReference type="InterPro" id="IPR036396">
    <property type="entry name" value="Cyt_P450_sf"/>
</dbReference>
<name>A0A6A7BB99_9PLEO</name>
<dbReference type="OrthoDB" id="1470350at2759"/>
<comment type="cofactor">
    <cofactor evidence="1 8">
        <name>heme</name>
        <dbReference type="ChEBI" id="CHEBI:30413"/>
    </cofactor>
</comment>
<keyword evidence="10" id="KW-0472">Membrane</keyword>
<dbReference type="GO" id="GO:0020037">
    <property type="term" value="F:heme binding"/>
    <property type="evidence" value="ECO:0007669"/>
    <property type="project" value="InterPro"/>
</dbReference>
<keyword evidence="12" id="KW-1185">Reference proteome</keyword>
<reference evidence="11" key="1">
    <citation type="submission" date="2020-01" db="EMBL/GenBank/DDBJ databases">
        <authorList>
            <consortium name="DOE Joint Genome Institute"/>
            <person name="Haridas S."/>
            <person name="Albert R."/>
            <person name="Binder M."/>
            <person name="Bloem J."/>
            <person name="Labutti K."/>
            <person name="Salamov A."/>
            <person name="Andreopoulos B."/>
            <person name="Baker S.E."/>
            <person name="Barry K."/>
            <person name="Bills G."/>
            <person name="Bluhm B.H."/>
            <person name="Cannon C."/>
            <person name="Castanera R."/>
            <person name="Culley D.E."/>
            <person name="Daum C."/>
            <person name="Ezra D."/>
            <person name="Gonzalez J.B."/>
            <person name="Henrissat B."/>
            <person name="Kuo A."/>
            <person name="Liang C."/>
            <person name="Lipzen A."/>
            <person name="Lutzoni F."/>
            <person name="Magnuson J."/>
            <person name="Mondo S."/>
            <person name="Nolan M."/>
            <person name="Ohm R."/>
            <person name="Pangilinan J."/>
            <person name="Park H.-J."/>
            <person name="Ramirez L."/>
            <person name="Alfaro M."/>
            <person name="Sun H."/>
            <person name="Tritt A."/>
            <person name="Yoshinaga Y."/>
            <person name="Zwiers L.-H."/>
            <person name="Turgeon B.G."/>
            <person name="Goodwin S.B."/>
            <person name="Spatafora J.W."/>
            <person name="Crous P.W."/>
            <person name="Grigoriev I.V."/>
        </authorList>
    </citation>
    <scope>NUCLEOTIDE SEQUENCE</scope>
    <source>
        <strain evidence="11">IPT5</strain>
    </source>
</reference>
<dbReference type="Pfam" id="PF00067">
    <property type="entry name" value="p450"/>
    <property type="match status" value="1"/>
</dbReference>
<dbReference type="Proteomes" id="UP000799423">
    <property type="component" value="Unassembled WGS sequence"/>
</dbReference>
<proteinExistence type="inferred from homology"/>
<dbReference type="PRINTS" id="PR00463">
    <property type="entry name" value="EP450I"/>
</dbReference>
<dbReference type="CDD" id="cd11058">
    <property type="entry name" value="CYP60B-like"/>
    <property type="match status" value="1"/>
</dbReference>
<evidence type="ECO:0000256" key="10">
    <source>
        <dbReference type="SAM" id="Phobius"/>
    </source>
</evidence>
<feature type="transmembrane region" description="Helical" evidence="10">
    <location>
        <begin position="12"/>
        <end position="31"/>
    </location>
</feature>
<dbReference type="PROSITE" id="PS00086">
    <property type="entry name" value="CYTOCHROME_P450"/>
    <property type="match status" value="1"/>
</dbReference>
<protein>
    <submittedName>
        <fullName evidence="11">Cytochrome P450</fullName>
    </submittedName>
</protein>
<dbReference type="InterPro" id="IPR050121">
    <property type="entry name" value="Cytochrome_P450_monoxygenase"/>
</dbReference>
<evidence type="ECO:0000256" key="3">
    <source>
        <dbReference type="ARBA" id="ARBA00022617"/>
    </source>
</evidence>
<dbReference type="Gene3D" id="1.10.630.10">
    <property type="entry name" value="Cytochrome P450"/>
    <property type="match status" value="1"/>
</dbReference>
<evidence type="ECO:0000256" key="9">
    <source>
        <dbReference type="RuleBase" id="RU000461"/>
    </source>
</evidence>
<keyword evidence="10" id="KW-1133">Transmembrane helix</keyword>
<evidence type="ECO:0000256" key="4">
    <source>
        <dbReference type="ARBA" id="ARBA00022723"/>
    </source>
</evidence>
<dbReference type="PRINTS" id="PR00385">
    <property type="entry name" value="P450"/>
</dbReference>
<dbReference type="AlphaFoldDB" id="A0A6A7BB99"/>
<dbReference type="InterPro" id="IPR001128">
    <property type="entry name" value="Cyt_P450"/>
</dbReference>
<dbReference type="GO" id="GO:0004497">
    <property type="term" value="F:monooxygenase activity"/>
    <property type="evidence" value="ECO:0007669"/>
    <property type="project" value="UniProtKB-KW"/>
</dbReference>
<keyword evidence="7 9" id="KW-0503">Monooxygenase</keyword>
<evidence type="ECO:0000256" key="2">
    <source>
        <dbReference type="ARBA" id="ARBA00010617"/>
    </source>
</evidence>
<dbReference type="GO" id="GO:0005506">
    <property type="term" value="F:iron ion binding"/>
    <property type="evidence" value="ECO:0007669"/>
    <property type="project" value="InterPro"/>
</dbReference>
<dbReference type="InterPro" id="IPR002401">
    <property type="entry name" value="Cyt_P450_E_grp-I"/>
</dbReference>
<dbReference type="SUPFAM" id="SSF48264">
    <property type="entry name" value="Cytochrome P450"/>
    <property type="match status" value="1"/>
</dbReference>
<keyword evidence="3 8" id="KW-0349">Heme</keyword>
<evidence type="ECO:0000313" key="12">
    <source>
        <dbReference type="Proteomes" id="UP000799423"/>
    </source>
</evidence>
<dbReference type="GO" id="GO:0016705">
    <property type="term" value="F:oxidoreductase activity, acting on paired donors, with incorporation or reduction of molecular oxygen"/>
    <property type="evidence" value="ECO:0007669"/>
    <property type="project" value="InterPro"/>
</dbReference>